<dbReference type="EMBL" id="JANHOG010001506">
    <property type="protein sequence ID" value="KAJ3535951.1"/>
    <property type="molecule type" value="Genomic_DNA"/>
</dbReference>
<proteinExistence type="predicted"/>
<name>A0ACC1SB74_9APHY</name>
<dbReference type="Proteomes" id="UP001148662">
    <property type="component" value="Unassembled WGS sequence"/>
</dbReference>
<reference evidence="1" key="1">
    <citation type="submission" date="2022-07" db="EMBL/GenBank/DDBJ databases">
        <title>Genome Sequence of Phlebia brevispora.</title>
        <authorList>
            <person name="Buettner E."/>
        </authorList>
    </citation>
    <scope>NUCLEOTIDE SEQUENCE</scope>
    <source>
        <strain evidence="1">MPL23</strain>
    </source>
</reference>
<accession>A0ACC1SB74</accession>
<organism evidence="1 2">
    <name type="scientific">Phlebia brevispora</name>
    <dbReference type="NCBI Taxonomy" id="194682"/>
    <lineage>
        <taxon>Eukaryota</taxon>
        <taxon>Fungi</taxon>
        <taxon>Dikarya</taxon>
        <taxon>Basidiomycota</taxon>
        <taxon>Agaricomycotina</taxon>
        <taxon>Agaricomycetes</taxon>
        <taxon>Polyporales</taxon>
        <taxon>Meruliaceae</taxon>
        <taxon>Phlebia</taxon>
    </lineage>
</organism>
<comment type="caution">
    <text evidence="1">The sequence shown here is derived from an EMBL/GenBank/DDBJ whole genome shotgun (WGS) entry which is preliminary data.</text>
</comment>
<gene>
    <name evidence="1" type="ORF">NM688_g6905</name>
</gene>
<protein>
    <submittedName>
        <fullName evidence="1">Uncharacterized protein</fullName>
    </submittedName>
</protein>
<keyword evidence="2" id="KW-1185">Reference proteome</keyword>
<sequence>MVGLPRPQHPCSSQEGLEALRLKPPMSTNGGTGYPWIVHAMPTPEVARPAPSGVLYPYIAANRTPIPFDLRKNPRRARQQEFLQHHHYSLFSQPVREMRLVCKDFPWPIEIKDEWILCGTVWQRIYDTLQEYITDSEWAIASHERRGKIYRAVRWREAETGNRNMKPRRIDWLGEKTIFAGLLKDEAFVQEIAMPGHQESMDTWIIKLSRR</sequence>
<evidence type="ECO:0000313" key="1">
    <source>
        <dbReference type="EMBL" id="KAJ3535951.1"/>
    </source>
</evidence>
<evidence type="ECO:0000313" key="2">
    <source>
        <dbReference type="Proteomes" id="UP001148662"/>
    </source>
</evidence>